<name>A0A6P2D5U0_9BACT</name>
<keyword evidence="3" id="KW-0731">Sigma factor</keyword>
<dbReference type="InterPro" id="IPR014284">
    <property type="entry name" value="RNA_pol_sigma-70_dom"/>
</dbReference>
<feature type="coiled-coil region" evidence="5">
    <location>
        <begin position="548"/>
        <end position="575"/>
    </location>
</feature>
<keyword evidence="5" id="KW-0175">Coiled coil</keyword>
<dbReference type="Proteomes" id="UP000464178">
    <property type="component" value="Chromosome"/>
</dbReference>
<evidence type="ECO:0000256" key="5">
    <source>
        <dbReference type="SAM" id="Coils"/>
    </source>
</evidence>
<evidence type="ECO:0000256" key="4">
    <source>
        <dbReference type="ARBA" id="ARBA00023163"/>
    </source>
</evidence>
<dbReference type="GO" id="GO:0016987">
    <property type="term" value="F:sigma factor activity"/>
    <property type="evidence" value="ECO:0007669"/>
    <property type="project" value="UniProtKB-KW"/>
</dbReference>
<dbReference type="GO" id="GO:0003677">
    <property type="term" value="F:DNA binding"/>
    <property type="evidence" value="ECO:0007669"/>
    <property type="project" value="InterPro"/>
</dbReference>
<reference evidence="9 10" key="1">
    <citation type="submission" date="2019-05" db="EMBL/GenBank/DDBJ databases">
        <authorList>
            <consortium name="Science for Life Laboratories"/>
        </authorList>
    </citation>
    <scope>NUCLEOTIDE SEQUENCE [LARGE SCALE GENOMIC DNA]</scope>
    <source>
        <strain evidence="9">Soil9</strain>
    </source>
</reference>
<evidence type="ECO:0000256" key="1">
    <source>
        <dbReference type="ARBA" id="ARBA00010641"/>
    </source>
</evidence>
<dbReference type="SUPFAM" id="SSF88659">
    <property type="entry name" value="Sigma3 and sigma4 domains of RNA polymerase sigma factors"/>
    <property type="match status" value="1"/>
</dbReference>
<dbReference type="PANTHER" id="PTHR43133">
    <property type="entry name" value="RNA POLYMERASE ECF-TYPE SIGMA FACTO"/>
    <property type="match status" value="1"/>
</dbReference>
<dbReference type="Pfam" id="PF08281">
    <property type="entry name" value="Sigma70_r4_2"/>
    <property type="match status" value="1"/>
</dbReference>
<keyword evidence="6" id="KW-1133">Transmembrane helix</keyword>
<evidence type="ECO:0000313" key="9">
    <source>
        <dbReference type="EMBL" id="VTR95474.1"/>
    </source>
</evidence>
<dbReference type="Gene3D" id="1.10.10.10">
    <property type="entry name" value="Winged helix-like DNA-binding domain superfamily/Winged helix DNA-binding domain"/>
    <property type="match status" value="1"/>
</dbReference>
<evidence type="ECO:0000256" key="3">
    <source>
        <dbReference type="ARBA" id="ARBA00023082"/>
    </source>
</evidence>
<accession>A0A6P2D5U0</accession>
<dbReference type="Pfam" id="PF04542">
    <property type="entry name" value="Sigma70_r2"/>
    <property type="match status" value="1"/>
</dbReference>
<dbReference type="InterPro" id="IPR013324">
    <property type="entry name" value="RNA_pol_sigma_r3/r4-like"/>
</dbReference>
<organism evidence="9 10">
    <name type="scientific">Gemmata massiliana</name>
    <dbReference type="NCBI Taxonomy" id="1210884"/>
    <lineage>
        <taxon>Bacteria</taxon>
        <taxon>Pseudomonadati</taxon>
        <taxon>Planctomycetota</taxon>
        <taxon>Planctomycetia</taxon>
        <taxon>Gemmatales</taxon>
        <taxon>Gemmataceae</taxon>
        <taxon>Gemmata</taxon>
    </lineage>
</organism>
<gene>
    <name evidence="9" type="ORF">SOIL9_22400</name>
</gene>
<dbReference type="PANTHER" id="PTHR43133:SF51">
    <property type="entry name" value="RNA POLYMERASE SIGMA FACTOR"/>
    <property type="match status" value="1"/>
</dbReference>
<protein>
    <recommendedName>
        <fullName evidence="11">ECF RNA polymerase sigma factor SigE</fullName>
    </recommendedName>
</protein>
<feature type="coiled-coil region" evidence="5">
    <location>
        <begin position="312"/>
        <end position="453"/>
    </location>
</feature>
<dbReference type="InterPro" id="IPR036388">
    <property type="entry name" value="WH-like_DNA-bd_sf"/>
</dbReference>
<keyword evidence="6" id="KW-0812">Transmembrane</keyword>
<evidence type="ECO:0000256" key="2">
    <source>
        <dbReference type="ARBA" id="ARBA00023015"/>
    </source>
</evidence>
<feature type="transmembrane region" description="Helical" evidence="6">
    <location>
        <begin position="244"/>
        <end position="266"/>
    </location>
</feature>
<keyword evidence="4" id="KW-0804">Transcription</keyword>
<keyword evidence="2" id="KW-0805">Transcription regulation</keyword>
<dbReference type="KEGG" id="gms:SOIL9_22400"/>
<dbReference type="InterPro" id="IPR039425">
    <property type="entry name" value="RNA_pol_sigma-70-like"/>
</dbReference>
<dbReference type="SUPFAM" id="SSF88946">
    <property type="entry name" value="Sigma2 domain of RNA polymerase sigma factors"/>
    <property type="match status" value="1"/>
</dbReference>
<dbReference type="AlphaFoldDB" id="A0A6P2D5U0"/>
<dbReference type="EMBL" id="LR593886">
    <property type="protein sequence ID" value="VTR95474.1"/>
    <property type="molecule type" value="Genomic_DNA"/>
</dbReference>
<dbReference type="InterPro" id="IPR007627">
    <property type="entry name" value="RNA_pol_sigma70_r2"/>
</dbReference>
<dbReference type="NCBIfam" id="TIGR02937">
    <property type="entry name" value="sigma70-ECF"/>
    <property type="match status" value="1"/>
</dbReference>
<dbReference type="Gene3D" id="1.10.1740.10">
    <property type="match status" value="1"/>
</dbReference>
<keyword evidence="6" id="KW-0472">Membrane</keyword>
<proteinExistence type="inferred from homology"/>
<evidence type="ECO:0008006" key="11">
    <source>
        <dbReference type="Google" id="ProtNLM"/>
    </source>
</evidence>
<feature type="domain" description="RNA polymerase sigma-70 region 2" evidence="7">
    <location>
        <begin position="42"/>
        <end position="105"/>
    </location>
</feature>
<sequence>MRGLLERLLARHRRTADEGVTDAELLRRFARDRDESAFELLVWRHGAMVLGMCRRAIGDEQLAEDAFQAVFLVLSRKAGGVRGNLGGWLFKVARRVSARAASRRRPVHPVTEAAAELQPDLTERQELTDLLDAEVARLPERLRRPVVLCYLGEHSTEDAARELGCPRGTILSRLATARTRLAERLARRGVVLPATISVAGVSLTGRVVSSATTAARRFRFGSLEADPVTHLAEGVIQTMNRGTLLTAFGGTLLAVTLVSGVGWVAAQQGTRPESVGDGAAPVAKVNAEPGNAPSQPAEPGALDEDKKVRDQIKTLALQALQLKEQLQVREKEFERLAEEAEKRAVRRAALQKEFDEVEAEYQKLSREIVKMEAELAVLKRRAARPVSEPEAASIQQEMSRDPSLKDLSAELQSAQKQLRTVVEQGIGETTPLIQKQKEKVAELEKRCDALRASVQGEIIARLKVELSQTLRDRIVKQSMEVEIQKEVLEVIRSRRDVSARMLSDAISGTVGQRGRDADFDAKRDSLAKIQAEITRLQLKREGIVTPRMDETEAKLDLLIREIAELRKEVRELKSKK</sequence>
<comment type="similarity">
    <text evidence="1">Belongs to the sigma-70 factor family. ECF subfamily.</text>
</comment>
<evidence type="ECO:0000313" key="10">
    <source>
        <dbReference type="Proteomes" id="UP000464178"/>
    </source>
</evidence>
<dbReference type="GO" id="GO:0006352">
    <property type="term" value="P:DNA-templated transcription initiation"/>
    <property type="evidence" value="ECO:0007669"/>
    <property type="project" value="InterPro"/>
</dbReference>
<evidence type="ECO:0000259" key="7">
    <source>
        <dbReference type="Pfam" id="PF04542"/>
    </source>
</evidence>
<dbReference type="InterPro" id="IPR013249">
    <property type="entry name" value="RNA_pol_sigma70_r4_t2"/>
</dbReference>
<evidence type="ECO:0000259" key="8">
    <source>
        <dbReference type="Pfam" id="PF08281"/>
    </source>
</evidence>
<keyword evidence="10" id="KW-1185">Reference proteome</keyword>
<feature type="domain" description="RNA polymerase sigma factor 70 region 4 type 2" evidence="8">
    <location>
        <begin position="130"/>
        <end position="181"/>
    </location>
</feature>
<dbReference type="InterPro" id="IPR013325">
    <property type="entry name" value="RNA_pol_sigma_r2"/>
</dbReference>
<evidence type="ECO:0000256" key="6">
    <source>
        <dbReference type="SAM" id="Phobius"/>
    </source>
</evidence>